<reference evidence="2" key="1">
    <citation type="journal article" date="2020" name="Nature">
        <title>Giant virus diversity and host interactions through global metagenomics.</title>
        <authorList>
            <person name="Schulz F."/>
            <person name="Roux S."/>
            <person name="Paez-Espino D."/>
            <person name="Jungbluth S."/>
            <person name="Walsh D.A."/>
            <person name="Denef V.J."/>
            <person name="McMahon K.D."/>
            <person name="Konstantinidis K.T."/>
            <person name="Eloe-Fadrosh E.A."/>
            <person name="Kyrpides N.C."/>
            <person name="Woyke T."/>
        </authorList>
    </citation>
    <scope>NUCLEOTIDE SEQUENCE</scope>
    <source>
        <strain evidence="2">GVMAG-M-3300023179-97</strain>
    </source>
</reference>
<accession>A0A6C0HFR7</accession>
<dbReference type="EMBL" id="MN739943">
    <property type="protein sequence ID" value="QHT78986.1"/>
    <property type="molecule type" value="Genomic_DNA"/>
</dbReference>
<proteinExistence type="predicted"/>
<dbReference type="AlphaFoldDB" id="A0A6C0HFR7"/>
<protein>
    <submittedName>
        <fullName evidence="2">Uncharacterized protein</fullName>
    </submittedName>
</protein>
<evidence type="ECO:0000256" key="1">
    <source>
        <dbReference type="SAM" id="MobiDB-lite"/>
    </source>
</evidence>
<organism evidence="2">
    <name type="scientific">viral metagenome</name>
    <dbReference type="NCBI Taxonomy" id="1070528"/>
    <lineage>
        <taxon>unclassified sequences</taxon>
        <taxon>metagenomes</taxon>
        <taxon>organismal metagenomes</taxon>
    </lineage>
</organism>
<sequence length="295" mass="34072">MDDLNLLWIGQRGCGKKTQVHKTLAHVAQNRGVPFVIRKSQWSTETNKRLQRDSQQTDAQQDEIETPQENEGIPYETSQVHLGFDIARMSMQDKNYISSLLDRLGYGSEVAIGKKKQAVKRILIFYHAHLLSHDSILQIQMALEQHEGSLVIWCTSELQLPYELSDWFVEIPVAGRDYLTQKMLATYGEECMDWNKYFQNLIINWSNKPMILNRVTEIRDWVYFCLQRNLRWQEVLQYLLDALLQSNLSDEKLLKAIECLSSQPSSGGGNTIESYRIPIAWEHLGLNLAKAIAQT</sequence>
<evidence type="ECO:0000313" key="2">
    <source>
        <dbReference type="EMBL" id="QHT78986.1"/>
    </source>
</evidence>
<feature type="region of interest" description="Disordered" evidence="1">
    <location>
        <begin position="44"/>
        <end position="71"/>
    </location>
</feature>
<name>A0A6C0HFR7_9ZZZZ</name>